<evidence type="ECO:0000313" key="4">
    <source>
        <dbReference type="EMBL" id="MDX8151689.1"/>
    </source>
</evidence>
<feature type="signal peptide" evidence="3">
    <location>
        <begin position="1"/>
        <end position="18"/>
    </location>
</feature>
<feature type="region of interest" description="Disordered" evidence="1">
    <location>
        <begin position="78"/>
        <end position="145"/>
    </location>
</feature>
<protein>
    <submittedName>
        <fullName evidence="4">Uncharacterized protein</fullName>
    </submittedName>
</protein>
<proteinExistence type="predicted"/>
<keyword evidence="2" id="KW-0472">Membrane</keyword>
<dbReference type="Proteomes" id="UP001277761">
    <property type="component" value="Unassembled WGS sequence"/>
</dbReference>
<keyword evidence="5" id="KW-1185">Reference proteome</keyword>
<evidence type="ECO:0000313" key="5">
    <source>
        <dbReference type="Proteomes" id="UP001277761"/>
    </source>
</evidence>
<reference evidence="4 5" key="1">
    <citation type="submission" date="2023-11" db="EMBL/GenBank/DDBJ databases">
        <authorList>
            <person name="Xu M."/>
            <person name="Jiang T."/>
        </authorList>
    </citation>
    <scope>NUCLEOTIDE SEQUENCE [LARGE SCALE GENOMIC DNA]</scope>
    <source>
        <strain evidence="4 5">SD</strain>
    </source>
</reference>
<dbReference type="RefSeq" id="WP_319953843.1">
    <property type="nucleotide sequence ID" value="NZ_JAXAVX010000003.1"/>
</dbReference>
<keyword evidence="2" id="KW-1133">Transmembrane helix</keyword>
<dbReference type="EMBL" id="JAXAVX010000003">
    <property type="protein sequence ID" value="MDX8151689.1"/>
    <property type="molecule type" value="Genomic_DNA"/>
</dbReference>
<name>A0ABU4VIM5_9ACTN</name>
<keyword evidence="3" id="KW-0732">Signal</keyword>
<gene>
    <name evidence="4" type="ORF">SK069_08805</name>
</gene>
<evidence type="ECO:0000256" key="2">
    <source>
        <dbReference type="SAM" id="Phobius"/>
    </source>
</evidence>
<evidence type="ECO:0000256" key="3">
    <source>
        <dbReference type="SAM" id="SignalP"/>
    </source>
</evidence>
<feature type="compositionally biased region" description="Polar residues" evidence="1">
    <location>
        <begin position="128"/>
        <end position="140"/>
    </location>
</feature>
<feature type="compositionally biased region" description="Gly residues" evidence="1">
    <location>
        <begin position="81"/>
        <end position="106"/>
    </location>
</feature>
<feature type="chain" id="PRO_5045451156" evidence="3">
    <location>
        <begin position="19"/>
        <end position="208"/>
    </location>
</feature>
<organism evidence="4 5">
    <name type="scientific">Patulibacter brassicae</name>
    <dbReference type="NCBI Taxonomy" id="1705717"/>
    <lineage>
        <taxon>Bacteria</taxon>
        <taxon>Bacillati</taxon>
        <taxon>Actinomycetota</taxon>
        <taxon>Thermoleophilia</taxon>
        <taxon>Solirubrobacterales</taxon>
        <taxon>Patulibacteraceae</taxon>
        <taxon>Patulibacter</taxon>
    </lineage>
</organism>
<keyword evidence="2" id="KW-0812">Transmembrane</keyword>
<comment type="caution">
    <text evidence="4">The sequence shown here is derived from an EMBL/GenBank/DDBJ whole genome shotgun (WGS) entry which is preliminary data.</text>
</comment>
<evidence type="ECO:0000256" key="1">
    <source>
        <dbReference type="SAM" id="MobiDB-lite"/>
    </source>
</evidence>
<sequence length="208" mass="19997">MRSLLRLLPLPIVLLAFAAGGAAPASADYRAVLKDCTDGSLEGRYSQRDLELALRNMAAGEADYGDCADVIATAMSTAGSKGSGGSGSSGSGSGSGGSGGSSGGGSSSSSGGDAGQGADTSGAVGASRTATPEEQVNATKAATDVATEATKADEVALRNVRVPASADLGEAGASLPTSLLLALIGCGAAACLAGGAVAIRSLRRHRGH</sequence>
<accession>A0ABU4VIM5</accession>
<feature type="transmembrane region" description="Helical" evidence="2">
    <location>
        <begin position="179"/>
        <end position="199"/>
    </location>
</feature>